<evidence type="ECO:0000313" key="7">
    <source>
        <dbReference type="Proteomes" id="UP001519310"/>
    </source>
</evidence>
<dbReference type="InterPro" id="IPR013324">
    <property type="entry name" value="RNA_pol_sigma_r3/r4-like"/>
</dbReference>
<dbReference type="Pfam" id="PF08281">
    <property type="entry name" value="Sigma70_r4_2"/>
    <property type="match status" value="1"/>
</dbReference>
<comment type="caution">
    <text evidence="6">The sequence shown here is derived from an EMBL/GenBank/DDBJ whole genome shotgun (WGS) entry which is preliminary data.</text>
</comment>
<evidence type="ECO:0000256" key="1">
    <source>
        <dbReference type="ARBA" id="ARBA00010641"/>
    </source>
</evidence>
<dbReference type="InterPro" id="IPR032710">
    <property type="entry name" value="NTF2-like_dom_sf"/>
</dbReference>
<gene>
    <name evidence="6" type="ORF">J2Z77_003613</name>
</gene>
<dbReference type="InterPro" id="IPR036388">
    <property type="entry name" value="WH-like_DNA-bd_sf"/>
</dbReference>
<keyword evidence="7" id="KW-1185">Reference proteome</keyword>
<organism evidence="6 7">
    <name type="scientific">Streptomyces avidinii</name>
    <dbReference type="NCBI Taxonomy" id="1895"/>
    <lineage>
        <taxon>Bacteria</taxon>
        <taxon>Bacillati</taxon>
        <taxon>Actinomycetota</taxon>
        <taxon>Actinomycetes</taxon>
        <taxon>Kitasatosporales</taxon>
        <taxon>Streptomycetaceae</taxon>
        <taxon>Streptomyces</taxon>
    </lineage>
</organism>
<sequence length="150" mass="16141">MSATPVDRVDIVRVERLAFVLHDLFAVPFDEIAPVLGRSAATTRQLASRARRRVRGATPAPDPDRARLRTIVDAFLAAPRGGDLDALVAVLDPDVVARSDGGTLRPSLLRRGAVDVASRAVTFARFAEAAYAVPVNGTRGARWRTAGRCR</sequence>
<dbReference type="SUPFAM" id="SSF88659">
    <property type="entry name" value="Sigma3 and sigma4 domains of RNA polymerase sigma factors"/>
    <property type="match status" value="1"/>
</dbReference>
<dbReference type="EMBL" id="JAGGLQ010000006">
    <property type="protein sequence ID" value="MBP2037806.1"/>
    <property type="molecule type" value="Genomic_DNA"/>
</dbReference>
<feature type="domain" description="RNA polymerase sigma factor 70 region 4 type 2" evidence="5">
    <location>
        <begin position="15"/>
        <end position="53"/>
    </location>
</feature>
<dbReference type="SUPFAM" id="SSF54427">
    <property type="entry name" value="NTF2-like"/>
    <property type="match status" value="1"/>
</dbReference>
<dbReference type="InterPro" id="IPR013249">
    <property type="entry name" value="RNA_pol_sigma70_r4_t2"/>
</dbReference>
<accession>A0ABS4L6Q3</accession>
<dbReference type="Gene3D" id="1.10.10.10">
    <property type="entry name" value="Winged helix-like DNA-binding domain superfamily/Winged helix DNA-binding domain"/>
    <property type="match status" value="1"/>
</dbReference>
<keyword evidence="2" id="KW-0805">Transcription regulation</keyword>
<protein>
    <recommendedName>
        <fullName evidence="5">RNA polymerase sigma factor 70 region 4 type 2 domain-containing protein</fullName>
    </recommendedName>
</protein>
<name>A0ABS4L6Q3_STRAV</name>
<dbReference type="PANTHER" id="PTHR30173:SF43">
    <property type="entry name" value="ECF RNA POLYMERASE SIGMA FACTOR SIGI-RELATED"/>
    <property type="match status" value="1"/>
</dbReference>
<keyword evidence="3" id="KW-0731">Sigma factor</keyword>
<evidence type="ECO:0000313" key="6">
    <source>
        <dbReference type="EMBL" id="MBP2037806.1"/>
    </source>
</evidence>
<keyword evidence="4" id="KW-0804">Transcription</keyword>
<comment type="similarity">
    <text evidence="1">Belongs to the sigma-70 factor family. ECF subfamily.</text>
</comment>
<proteinExistence type="inferred from homology"/>
<dbReference type="InterPro" id="IPR052704">
    <property type="entry name" value="ECF_Sigma-70_Domain"/>
</dbReference>
<dbReference type="PANTHER" id="PTHR30173">
    <property type="entry name" value="SIGMA 19 FACTOR"/>
    <property type="match status" value="1"/>
</dbReference>
<dbReference type="Proteomes" id="UP001519310">
    <property type="component" value="Unassembled WGS sequence"/>
</dbReference>
<evidence type="ECO:0000256" key="4">
    <source>
        <dbReference type="ARBA" id="ARBA00023163"/>
    </source>
</evidence>
<evidence type="ECO:0000256" key="3">
    <source>
        <dbReference type="ARBA" id="ARBA00023082"/>
    </source>
</evidence>
<evidence type="ECO:0000256" key="2">
    <source>
        <dbReference type="ARBA" id="ARBA00023015"/>
    </source>
</evidence>
<evidence type="ECO:0000259" key="5">
    <source>
        <dbReference type="Pfam" id="PF08281"/>
    </source>
</evidence>
<reference evidence="6 7" key="1">
    <citation type="submission" date="2021-03" db="EMBL/GenBank/DDBJ databases">
        <title>Genomic Encyclopedia of Type Strains, Phase IV (KMG-IV): sequencing the most valuable type-strain genomes for metagenomic binning, comparative biology and taxonomic classification.</title>
        <authorList>
            <person name="Goeker M."/>
        </authorList>
    </citation>
    <scope>NUCLEOTIDE SEQUENCE [LARGE SCALE GENOMIC DNA]</scope>
    <source>
        <strain evidence="6 7">DSM 40526</strain>
    </source>
</reference>